<dbReference type="InterPro" id="IPR036264">
    <property type="entry name" value="Bact_exopeptidase_dim_dom"/>
</dbReference>
<dbReference type="PIRSF" id="PIRSF005962">
    <property type="entry name" value="Pept_M20D_amidohydro"/>
    <property type="match status" value="1"/>
</dbReference>
<dbReference type="Pfam" id="PF07687">
    <property type="entry name" value="M20_dimer"/>
    <property type="match status" value="1"/>
</dbReference>
<evidence type="ECO:0000313" key="3">
    <source>
        <dbReference type="EMBL" id="MCG5030703.1"/>
    </source>
</evidence>
<protein>
    <submittedName>
        <fullName evidence="3">M20 family metallopeptidase</fullName>
    </submittedName>
</protein>
<sequence length="406" mass="43505">MNPDIYEAIKAEARAMQDSIVGWRHHLHENPELSFKETGTTEFIRRELESFGYRDIQVGFGPVGTGLCTYVGQGGRCVGLRCDIDALPIAEQTGLLYQSKNPGVMHACGHDAHAACMLAAARILKLYEKDLPVRVKIFFQPAEETRTKIFEKPLSGAGYVVRSGALEGVDAMFGMHVWGIFEAGKVFVREGATMMASGRFSLKVIGKGTHGASPHLGCDPVTTASQIVCGLQTIVSRETSPIEPALITVGTIHGGTATNVIPQEVTLSGTIRAAREDLVRFMGKRLGELASLTAQAHRCRTEYSLLINGPAVMNNPAMVSVVRSAAGAILGSGRVKDVDMLTGSEDFREYSARVPSCLYFMGMKDEGKGVGQPQHDPAFLVNDAVLSDAAAVMAAIPFAFGQACQG</sequence>
<keyword evidence="1" id="KW-0378">Hydrolase</keyword>
<dbReference type="SUPFAM" id="SSF53187">
    <property type="entry name" value="Zn-dependent exopeptidases"/>
    <property type="match status" value="1"/>
</dbReference>
<dbReference type="InterPro" id="IPR011650">
    <property type="entry name" value="Peptidase_M20_dimer"/>
</dbReference>
<dbReference type="SUPFAM" id="SSF55031">
    <property type="entry name" value="Bacterial exopeptidase dimerisation domain"/>
    <property type="match status" value="1"/>
</dbReference>
<accession>A0ABS9MQ08</accession>
<dbReference type="RefSeq" id="WP_237978356.1">
    <property type="nucleotide sequence ID" value="NZ_JAKNCT010000004.1"/>
</dbReference>
<keyword evidence="4" id="KW-1185">Reference proteome</keyword>
<dbReference type="NCBIfam" id="TIGR01891">
    <property type="entry name" value="amidohydrolases"/>
    <property type="match status" value="1"/>
</dbReference>
<evidence type="ECO:0000259" key="2">
    <source>
        <dbReference type="Pfam" id="PF07687"/>
    </source>
</evidence>
<dbReference type="Gene3D" id="3.30.70.360">
    <property type="match status" value="1"/>
</dbReference>
<dbReference type="PANTHER" id="PTHR11014">
    <property type="entry name" value="PEPTIDASE M20 FAMILY MEMBER"/>
    <property type="match status" value="1"/>
</dbReference>
<evidence type="ECO:0000256" key="1">
    <source>
        <dbReference type="ARBA" id="ARBA00022801"/>
    </source>
</evidence>
<name>A0ABS9MQ08_9BURK</name>
<dbReference type="InterPro" id="IPR002933">
    <property type="entry name" value="Peptidase_M20"/>
</dbReference>
<gene>
    <name evidence="3" type="ORF">MAF45_04490</name>
</gene>
<evidence type="ECO:0000313" key="4">
    <source>
        <dbReference type="Proteomes" id="UP001297600"/>
    </source>
</evidence>
<dbReference type="PANTHER" id="PTHR11014:SF63">
    <property type="entry name" value="METALLOPEPTIDASE, PUTATIVE (AFU_ORTHOLOGUE AFUA_6G09600)-RELATED"/>
    <property type="match status" value="1"/>
</dbReference>
<dbReference type="Gene3D" id="3.40.630.10">
    <property type="entry name" value="Zn peptidases"/>
    <property type="match status" value="1"/>
</dbReference>
<feature type="domain" description="Peptidase M20 dimerisation" evidence="2">
    <location>
        <begin position="199"/>
        <end position="276"/>
    </location>
</feature>
<reference evidence="3 4" key="1">
    <citation type="submission" date="2022-02" db="EMBL/GenBank/DDBJ databases">
        <title>Mesosutterella porci, a novel member of the family Sutterellaceae from pig feces.</title>
        <authorList>
            <person name="Wylensek D."/>
            <person name="Clavel T."/>
        </authorList>
    </citation>
    <scope>NUCLEOTIDE SEQUENCE [LARGE SCALE GENOMIC DNA]</scope>
    <source>
        <strain evidence="4">oilRF-744-wt-GAM-9</strain>
    </source>
</reference>
<dbReference type="CDD" id="cd03886">
    <property type="entry name" value="M20_Acy1"/>
    <property type="match status" value="1"/>
</dbReference>
<dbReference type="Pfam" id="PF01546">
    <property type="entry name" value="Peptidase_M20"/>
    <property type="match status" value="1"/>
</dbReference>
<dbReference type="EMBL" id="JAKNCT010000004">
    <property type="protein sequence ID" value="MCG5030703.1"/>
    <property type="molecule type" value="Genomic_DNA"/>
</dbReference>
<comment type="caution">
    <text evidence="3">The sequence shown here is derived from an EMBL/GenBank/DDBJ whole genome shotgun (WGS) entry which is preliminary data.</text>
</comment>
<proteinExistence type="predicted"/>
<dbReference type="Proteomes" id="UP001297600">
    <property type="component" value="Unassembled WGS sequence"/>
</dbReference>
<organism evidence="3 4">
    <name type="scientific">Mesosutterella porci</name>
    <dbReference type="NCBI Taxonomy" id="2915351"/>
    <lineage>
        <taxon>Bacteria</taxon>
        <taxon>Pseudomonadati</taxon>
        <taxon>Pseudomonadota</taxon>
        <taxon>Betaproteobacteria</taxon>
        <taxon>Burkholderiales</taxon>
        <taxon>Sutterellaceae</taxon>
        <taxon>Mesosutterella</taxon>
    </lineage>
</organism>
<dbReference type="InterPro" id="IPR017439">
    <property type="entry name" value="Amidohydrolase"/>
</dbReference>